<reference evidence="9" key="1">
    <citation type="journal article" date="2019" name="Int. J. Syst. Evol. Microbiol.">
        <title>The Global Catalogue of Microorganisms (GCM) 10K type strain sequencing project: providing services to taxonomists for standard genome sequencing and annotation.</title>
        <authorList>
            <consortium name="The Broad Institute Genomics Platform"/>
            <consortium name="The Broad Institute Genome Sequencing Center for Infectious Disease"/>
            <person name="Wu L."/>
            <person name="Ma J."/>
        </authorList>
    </citation>
    <scope>NUCLEOTIDE SEQUENCE [LARGE SCALE GENOMIC DNA]</scope>
    <source>
        <strain evidence="9">JCM 7356</strain>
    </source>
</reference>
<comment type="subcellular location">
    <subcellularLocation>
        <location evidence="1">Cell membrane</location>
        <topology evidence="1">Multi-pass membrane protein</topology>
    </subcellularLocation>
</comment>
<dbReference type="RefSeq" id="WP_344635543.1">
    <property type="nucleotide sequence ID" value="NZ_BAAATR010000005.1"/>
</dbReference>
<feature type="compositionally biased region" description="Low complexity" evidence="5">
    <location>
        <begin position="1"/>
        <end position="14"/>
    </location>
</feature>
<feature type="transmembrane region" description="Helical" evidence="6">
    <location>
        <begin position="28"/>
        <end position="49"/>
    </location>
</feature>
<evidence type="ECO:0000313" key="8">
    <source>
        <dbReference type="EMBL" id="GAA2236076.1"/>
    </source>
</evidence>
<feature type="transmembrane region" description="Helical" evidence="6">
    <location>
        <begin position="393"/>
        <end position="415"/>
    </location>
</feature>
<evidence type="ECO:0000256" key="6">
    <source>
        <dbReference type="SAM" id="Phobius"/>
    </source>
</evidence>
<organism evidence="8 9">
    <name type="scientific">Kitasatospora cystarginea</name>
    <dbReference type="NCBI Taxonomy" id="58350"/>
    <lineage>
        <taxon>Bacteria</taxon>
        <taxon>Bacillati</taxon>
        <taxon>Actinomycetota</taxon>
        <taxon>Actinomycetes</taxon>
        <taxon>Kitasatosporales</taxon>
        <taxon>Streptomycetaceae</taxon>
        <taxon>Kitasatospora</taxon>
    </lineage>
</organism>
<keyword evidence="2 6" id="KW-0812">Transmembrane</keyword>
<dbReference type="Pfam" id="PF07690">
    <property type="entry name" value="MFS_1"/>
    <property type="match status" value="2"/>
</dbReference>
<dbReference type="Gene3D" id="1.20.1250.20">
    <property type="entry name" value="MFS general substrate transporter like domains"/>
    <property type="match status" value="2"/>
</dbReference>
<sequence length="428" mass="44395">MYLSSSRAADSAAGTGTGSPRSRAGRRVAANVLVLGVVSFLTDVSSEMVSSVLPLYYTSVLGLTMLQTGFLDGLFNGASVFLRLAGAHLADRFHARKPVAVAGYALSAVCKLGLPAAGASLPGISTVLAVDRSGKGLRTAPRDALISLSSTPGAQGRAFGVHRTLDTAGAFGGPLIAFAVLSAVATAYDAVFMASFCVAAVGVLVLLLFVRERCGPRPERRPVTLGAAFGLLREGAFGRTCLCVMLLETATISDAFVYLSLQRQDDLAARWFPLLALGTAAPYLLLSLPLGSLSDRLGPWRLFLAGHVCFLTVLALLASSRGGPVVLVAVLVLHGVFYAATDAPLMAHAAALLPAHSRTSGFAVLQSLQALGMFASSLLFGLAYRYLGPHPTLYAFGLGLLLCLVASAVLVRAVLPRPVNAPTAKEAK</sequence>
<dbReference type="PANTHER" id="PTHR23518:SF2">
    <property type="entry name" value="MAJOR FACILITATOR SUPERFAMILY TRANSPORTER"/>
    <property type="match status" value="1"/>
</dbReference>
<keyword evidence="4 6" id="KW-0472">Membrane</keyword>
<feature type="transmembrane region" description="Helical" evidence="6">
    <location>
        <begin position="191"/>
        <end position="210"/>
    </location>
</feature>
<dbReference type="Proteomes" id="UP001500305">
    <property type="component" value="Unassembled WGS sequence"/>
</dbReference>
<evidence type="ECO:0000256" key="5">
    <source>
        <dbReference type="SAM" id="MobiDB-lite"/>
    </source>
</evidence>
<dbReference type="PANTHER" id="PTHR23518">
    <property type="entry name" value="C-METHYLTRANSFERASE"/>
    <property type="match status" value="1"/>
</dbReference>
<feature type="domain" description="Major facilitator superfamily (MFS) profile" evidence="7">
    <location>
        <begin position="31"/>
        <end position="415"/>
    </location>
</feature>
<protein>
    <submittedName>
        <fullName evidence="8">MFS transporter</fullName>
    </submittedName>
</protein>
<evidence type="ECO:0000259" key="7">
    <source>
        <dbReference type="PROSITE" id="PS50850"/>
    </source>
</evidence>
<feature type="transmembrane region" description="Helical" evidence="6">
    <location>
        <begin position="325"/>
        <end position="347"/>
    </location>
</feature>
<keyword evidence="9" id="KW-1185">Reference proteome</keyword>
<feature type="transmembrane region" description="Helical" evidence="6">
    <location>
        <begin position="271"/>
        <end position="290"/>
    </location>
</feature>
<gene>
    <name evidence="8" type="ORF">GCM10010430_16130</name>
</gene>
<dbReference type="InterPro" id="IPR036259">
    <property type="entry name" value="MFS_trans_sf"/>
</dbReference>
<dbReference type="EMBL" id="BAAATR010000005">
    <property type="protein sequence ID" value="GAA2236076.1"/>
    <property type="molecule type" value="Genomic_DNA"/>
</dbReference>
<evidence type="ECO:0000256" key="4">
    <source>
        <dbReference type="ARBA" id="ARBA00023136"/>
    </source>
</evidence>
<dbReference type="PROSITE" id="PS50850">
    <property type="entry name" value="MFS"/>
    <property type="match status" value="1"/>
</dbReference>
<name>A0ABP5QL67_9ACTN</name>
<accession>A0ABP5QL67</accession>
<dbReference type="InterPro" id="IPR011701">
    <property type="entry name" value="MFS"/>
</dbReference>
<evidence type="ECO:0000256" key="2">
    <source>
        <dbReference type="ARBA" id="ARBA00022692"/>
    </source>
</evidence>
<dbReference type="SUPFAM" id="SSF103473">
    <property type="entry name" value="MFS general substrate transporter"/>
    <property type="match status" value="1"/>
</dbReference>
<evidence type="ECO:0000313" key="9">
    <source>
        <dbReference type="Proteomes" id="UP001500305"/>
    </source>
</evidence>
<feature type="region of interest" description="Disordered" evidence="5">
    <location>
        <begin position="1"/>
        <end position="23"/>
    </location>
</feature>
<dbReference type="InterPro" id="IPR020846">
    <property type="entry name" value="MFS_dom"/>
</dbReference>
<keyword evidence="3 6" id="KW-1133">Transmembrane helix</keyword>
<feature type="transmembrane region" description="Helical" evidence="6">
    <location>
        <begin position="368"/>
        <end position="387"/>
    </location>
</feature>
<feature type="transmembrane region" description="Helical" evidence="6">
    <location>
        <begin position="167"/>
        <end position="185"/>
    </location>
</feature>
<evidence type="ECO:0000256" key="1">
    <source>
        <dbReference type="ARBA" id="ARBA00004651"/>
    </source>
</evidence>
<comment type="caution">
    <text evidence="8">The sequence shown here is derived from an EMBL/GenBank/DDBJ whole genome shotgun (WGS) entry which is preliminary data.</text>
</comment>
<feature type="transmembrane region" description="Helical" evidence="6">
    <location>
        <begin position="302"/>
        <end position="319"/>
    </location>
</feature>
<proteinExistence type="predicted"/>
<evidence type="ECO:0000256" key="3">
    <source>
        <dbReference type="ARBA" id="ARBA00022989"/>
    </source>
</evidence>